<dbReference type="InterPro" id="IPR003594">
    <property type="entry name" value="HATPase_dom"/>
</dbReference>
<comment type="catalytic activity">
    <reaction evidence="1">
        <text>ATP + protein L-histidine = ADP + protein N-phospho-L-histidine.</text>
        <dbReference type="EC" id="2.7.13.3"/>
    </reaction>
</comment>
<dbReference type="EC" id="2.7.13.3" evidence="3"/>
<feature type="modified residue" description="4-aspartylphosphate" evidence="15">
    <location>
        <position position="523"/>
    </location>
</feature>
<keyword evidence="16" id="KW-0472">Membrane</keyword>
<feature type="domain" description="Histidine kinase" evidence="17">
    <location>
        <begin position="230"/>
        <end position="451"/>
    </location>
</feature>
<evidence type="ECO:0000256" key="5">
    <source>
        <dbReference type="ARBA" id="ARBA00022553"/>
    </source>
</evidence>
<comment type="subunit">
    <text evidence="12">At low DSF concentrations, interacts with RpfF.</text>
</comment>
<dbReference type="OrthoDB" id="9809348at2"/>
<dbReference type="Pfam" id="PF00512">
    <property type="entry name" value="HisKA"/>
    <property type="match status" value="1"/>
</dbReference>
<dbReference type="InterPro" id="IPR001789">
    <property type="entry name" value="Sig_transdc_resp-reg_receiver"/>
</dbReference>
<dbReference type="SUPFAM" id="SSF52172">
    <property type="entry name" value="CheY-like"/>
    <property type="match status" value="2"/>
</dbReference>
<dbReference type="InterPro" id="IPR036097">
    <property type="entry name" value="HisK_dim/P_sf"/>
</dbReference>
<evidence type="ECO:0000259" key="17">
    <source>
        <dbReference type="PROSITE" id="PS50109"/>
    </source>
</evidence>
<evidence type="ECO:0000313" key="19">
    <source>
        <dbReference type="EMBL" id="SDG55553.1"/>
    </source>
</evidence>
<keyword evidence="16" id="KW-1133">Transmembrane helix</keyword>
<dbReference type="InterPro" id="IPR004358">
    <property type="entry name" value="Sig_transdc_His_kin-like_C"/>
</dbReference>
<dbReference type="RefSeq" id="WP_092330591.1">
    <property type="nucleotide sequence ID" value="NZ_FNCP01000004.1"/>
</dbReference>
<dbReference type="Gene3D" id="3.40.50.2300">
    <property type="match status" value="2"/>
</dbReference>
<dbReference type="SUPFAM" id="SSF47384">
    <property type="entry name" value="Homodimeric domain of signal transducing histidine kinase"/>
    <property type="match status" value="1"/>
</dbReference>
<feature type="transmembrane region" description="Helical" evidence="16">
    <location>
        <begin position="29"/>
        <end position="49"/>
    </location>
</feature>
<evidence type="ECO:0000256" key="6">
    <source>
        <dbReference type="ARBA" id="ARBA00022679"/>
    </source>
</evidence>
<dbReference type="Gene3D" id="3.30.565.10">
    <property type="entry name" value="Histidine kinase-like ATPase, C-terminal domain"/>
    <property type="match status" value="1"/>
</dbReference>
<evidence type="ECO:0000256" key="8">
    <source>
        <dbReference type="ARBA" id="ARBA00022777"/>
    </source>
</evidence>
<dbReference type="SMART" id="SM00388">
    <property type="entry name" value="HisKA"/>
    <property type="match status" value="1"/>
</dbReference>
<keyword evidence="7" id="KW-0547">Nucleotide-binding</keyword>
<sequence length="737" mass="81719">MAFSPLSPDSEQILIEKARSAGLKAVCKILPFAQLTTLICNFGILLIFPNVQIRLSMYLCVGLITITAFFWSVSAILDYCNDKLLGKMCIVKHMVLTGLSAGFCGLLAFIIYPYAEGLQLVFLGSYIVGFITSGAFILATAPYLSMIWVGVLGSIITATLAGEHNFLFLVFTVLLLIFYGLILLSANSISRLFQKQFVSEAKMKEKEEALKCALHAAEEATAAKSQFLANMSHEIRTPMNGIIGYIDILSAMPLEKEQASYLAEVKTSTDALLLVINDILDYSKIEAGQMMAESISFNLHKLVEETVSLFSPKAHGKGIEILSYISAEVPVGVRGDLGRLRQVLNNLIGNAVKFTDQGEVAVRVRLMKENIEKVIILLEIQDTGIGISKEAKQRLFQTFMQADASTTRKYEGTGLGLAISKKILELMGGTIEVISEPEKGSSFSITLELEKMQLEEEEPRLRYDNLSNLRVMIVEDNDSNRMIICEYLLETGCEIISAKDGIEGIEILQGLAIESLPQIILVDYTMPRMNGHEFGQHLLTEERFKDIRFILITSAAQKGDWKLAQGIRFAGYLSKPVRRKELLEVVSEVFVLGVSEIKGNLTTRQTAPKKHPDLSNGYILLVEDMVPNQRLELIMLEKLGYLVDLAINGQQAVELCNAKKFNLILMDCQMPVMDGYEATEQIKKMDSLNKNTPVIAMTAHAMKGDREKCLAAGMDDYISKPISMVVLEATLAKYMVK</sequence>
<evidence type="ECO:0000256" key="3">
    <source>
        <dbReference type="ARBA" id="ARBA00012438"/>
    </source>
</evidence>
<dbReference type="Pfam" id="PF00072">
    <property type="entry name" value="Response_reg"/>
    <property type="match status" value="2"/>
</dbReference>
<dbReference type="STRING" id="1121419.SAMN05443529_10429"/>
<feature type="transmembrane region" description="Helical" evidence="16">
    <location>
        <begin position="143"/>
        <end position="160"/>
    </location>
</feature>
<dbReference type="PANTHER" id="PTHR45339:SF3">
    <property type="entry name" value="HISTIDINE KINASE"/>
    <property type="match status" value="1"/>
</dbReference>
<evidence type="ECO:0000313" key="20">
    <source>
        <dbReference type="Proteomes" id="UP000198656"/>
    </source>
</evidence>
<dbReference type="PROSITE" id="PS50110">
    <property type="entry name" value="RESPONSE_REGULATORY"/>
    <property type="match status" value="2"/>
</dbReference>
<feature type="transmembrane region" description="Helical" evidence="16">
    <location>
        <begin position="166"/>
        <end position="186"/>
    </location>
</feature>
<comment type="similarity">
    <text evidence="2">In the N-terminal section; belongs to the phytochrome family.</text>
</comment>
<dbReference type="InterPro" id="IPR003661">
    <property type="entry name" value="HisK_dim/P_dom"/>
</dbReference>
<evidence type="ECO:0000256" key="15">
    <source>
        <dbReference type="PROSITE-ProRule" id="PRU00169"/>
    </source>
</evidence>
<keyword evidence="5 15" id="KW-0597">Phosphoprotein</keyword>
<feature type="transmembrane region" description="Helical" evidence="16">
    <location>
        <begin position="89"/>
        <end position="112"/>
    </location>
</feature>
<keyword evidence="20" id="KW-1185">Reference proteome</keyword>
<proteinExistence type="inferred from homology"/>
<feature type="transmembrane region" description="Helical" evidence="16">
    <location>
        <begin position="55"/>
        <end position="77"/>
    </location>
</feature>
<dbReference type="SMART" id="SM00448">
    <property type="entry name" value="REC"/>
    <property type="match status" value="2"/>
</dbReference>
<evidence type="ECO:0000259" key="18">
    <source>
        <dbReference type="PROSITE" id="PS50110"/>
    </source>
</evidence>
<evidence type="ECO:0000256" key="4">
    <source>
        <dbReference type="ARBA" id="ARBA00018672"/>
    </source>
</evidence>
<dbReference type="Proteomes" id="UP000198656">
    <property type="component" value="Unassembled WGS sequence"/>
</dbReference>
<dbReference type="FunFam" id="3.30.565.10:FF:000010">
    <property type="entry name" value="Sensor histidine kinase RcsC"/>
    <property type="match status" value="1"/>
</dbReference>
<reference evidence="20" key="1">
    <citation type="submission" date="2016-10" db="EMBL/GenBank/DDBJ databases">
        <authorList>
            <person name="Varghese N."/>
            <person name="Submissions S."/>
        </authorList>
    </citation>
    <scope>NUCLEOTIDE SEQUENCE [LARGE SCALE GENOMIC DNA]</scope>
    <source>
        <strain evidence="20">DSM 8344</strain>
    </source>
</reference>
<dbReference type="GO" id="GO:0005524">
    <property type="term" value="F:ATP binding"/>
    <property type="evidence" value="ECO:0007669"/>
    <property type="project" value="UniProtKB-KW"/>
</dbReference>
<accession>A0A1G7V717</accession>
<dbReference type="SMART" id="SM00387">
    <property type="entry name" value="HATPase_c"/>
    <property type="match status" value="1"/>
</dbReference>
<dbReference type="PROSITE" id="PS50109">
    <property type="entry name" value="HIS_KIN"/>
    <property type="match status" value="1"/>
</dbReference>
<dbReference type="EMBL" id="FNCP01000004">
    <property type="protein sequence ID" value="SDG55553.1"/>
    <property type="molecule type" value="Genomic_DNA"/>
</dbReference>
<dbReference type="FunFam" id="1.10.287.130:FF:000002">
    <property type="entry name" value="Two-component osmosensing histidine kinase"/>
    <property type="match status" value="1"/>
</dbReference>
<dbReference type="InterPro" id="IPR011006">
    <property type="entry name" value="CheY-like_superfamily"/>
</dbReference>
<protein>
    <recommendedName>
        <fullName evidence="14">Circadian input-output histidine kinase CikA</fullName>
        <ecNumber evidence="3">2.7.13.3</ecNumber>
    </recommendedName>
    <alternativeName>
        <fullName evidence="13">Sensory/regulatory protein RpfC</fullName>
    </alternativeName>
    <alternativeName>
        <fullName evidence="4">Stage 0 sporulation protein A homolog</fullName>
    </alternativeName>
</protein>
<keyword evidence="16" id="KW-0812">Transmembrane</keyword>
<dbReference type="Gene3D" id="1.10.287.130">
    <property type="match status" value="1"/>
</dbReference>
<feature type="domain" description="Response regulatory" evidence="18">
    <location>
        <begin position="618"/>
        <end position="735"/>
    </location>
</feature>
<evidence type="ECO:0000256" key="1">
    <source>
        <dbReference type="ARBA" id="ARBA00000085"/>
    </source>
</evidence>
<evidence type="ECO:0000256" key="14">
    <source>
        <dbReference type="ARBA" id="ARBA00074306"/>
    </source>
</evidence>
<evidence type="ECO:0000256" key="16">
    <source>
        <dbReference type="SAM" id="Phobius"/>
    </source>
</evidence>
<dbReference type="CDD" id="cd17546">
    <property type="entry name" value="REC_hyHK_CKI1_RcsC-like"/>
    <property type="match status" value="1"/>
</dbReference>
<dbReference type="SUPFAM" id="SSF55874">
    <property type="entry name" value="ATPase domain of HSP90 chaperone/DNA topoisomerase II/histidine kinase"/>
    <property type="match status" value="1"/>
</dbReference>
<dbReference type="AlphaFoldDB" id="A0A1G7V717"/>
<evidence type="ECO:0000256" key="9">
    <source>
        <dbReference type="ARBA" id="ARBA00022840"/>
    </source>
</evidence>
<evidence type="ECO:0000256" key="12">
    <source>
        <dbReference type="ARBA" id="ARBA00064003"/>
    </source>
</evidence>
<dbReference type="CDD" id="cd00082">
    <property type="entry name" value="HisKA"/>
    <property type="match status" value="1"/>
</dbReference>
<keyword evidence="10" id="KW-0902">Two-component regulatory system</keyword>
<feature type="transmembrane region" description="Helical" evidence="16">
    <location>
        <begin position="118"/>
        <end position="138"/>
    </location>
</feature>
<dbReference type="InterPro" id="IPR036890">
    <property type="entry name" value="HATPase_C_sf"/>
</dbReference>
<evidence type="ECO:0000256" key="10">
    <source>
        <dbReference type="ARBA" id="ARBA00023012"/>
    </source>
</evidence>
<keyword evidence="8 19" id="KW-0418">Kinase</keyword>
<gene>
    <name evidence="19" type="ORF">SAMN05443529_10429</name>
</gene>
<dbReference type="CDD" id="cd16922">
    <property type="entry name" value="HATPase_EvgS-ArcB-TorS-like"/>
    <property type="match status" value="1"/>
</dbReference>
<dbReference type="GO" id="GO:0000155">
    <property type="term" value="F:phosphorelay sensor kinase activity"/>
    <property type="evidence" value="ECO:0007669"/>
    <property type="project" value="InterPro"/>
</dbReference>
<keyword evidence="6" id="KW-0808">Transferase</keyword>
<feature type="domain" description="Response regulatory" evidence="18">
    <location>
        <begin position="470"/>
        <end position="590"/>
    </location>
</feature>
<evidence type="ECO:0000256" key="2">
    <source>
        <dbReference type="ARBA" id="ARBA00006402"/>
    </source>
</evidence>
<dbReference type="Pfam" id="PF02518">
    <property type="entry name" value="HATPase_c"/>
    <property type="match status" value="1"/>
</dbReference>
<evidence type="ECO:0000256" key="11">
    <source>
        <dbReference type="ARBA" id="ARBA00024867"/>
    </source>
</evidence>
<evidence type="ECO:0000256" key="7">
    <source>
        <dbReference type="ARBA" id="ARBA00022741"/>
    </source>
</evidence>
<name>A0A1G7V717_9FIRM</name>
<dbReference type="InterPro" id="IPR005467">
    <property type="entry name" value="His_kinase_dom"/>
</dbReference>
<comment type="function">
    <text evidence="11">May play the central regulatory role in sporulation. It may be an element of the effector pathway responsible for the activation of sporulation genes in response to nutritional stress. Spo0A may act in concert with spo0H (a sigma factor) to control the expression of some genes that are critical to the sporulation process.</text>
</comment>
<keyword evidence="9" id="KW-0067">ATP-binding</keyword>
<dbReference type="PANTHER" id="PTHR45339">
    <property type="entry name" value="HYBRID SIGNAL TRANSDUCTION HISTIDINE KINASE J"/>
    <property type="match status" value="1"/>
</dbReference>
<evidence type="ECO:0000256" key="13">
    <source>
        <dbReference type="ARBA" id="ARBA00068150"/>
    </source>
</evidence>
<dbReference type="PRINTS" id="PR00344">
    <property type="entry name" value="BCTRLSENSOR"/>
</dbReference>
<feature type="modified residue" description="4-aspartylphosphate" evidence="15">
    <location>
        <position position="667"/>
    </location>
</feature>
<organism evidence="19 20">
    <name type="scientific">Desulfosporosinus hippei DSM 8344</name>
    <dbReference type="NCBI Taxonomy" id="1121419"/>
    <lineage>
        <taxon>Bacteria</taxon>
        <taxon>Bacillati</taxon>
        <taxon>Bacillota</taxon>
        <taxon>Clostridia</taxon>
        <taxon>Eubacteriales</taxon>
        <taxon>Desulfitobacteriaceae</taxon>
        <taxon>Desulfosporosinus</taxon>
    </lineage>
</organism>